<accession>A0ABQ4F907</accession>
<evidence type="ECO:0000256" key="1">
    <source>
        <dbReference type="ARBA" id="ARBA00022801"/>
    </source>
</evidence>
<comment type="caution">
    <text evidence="3">The sequence shown here is derived from an EMBL/GenBank/DDBJ whole genome shotgun (WGS) entry which is preliminary data.</text>
</comment>
<organism evidence="3 4">
    <name type="scientific">Microbispora amethystogenes</name>
    <dbReference type="NCBI Taxonomy" id="1427754"/>
    <lineage>
        <taxon>Bacteria</taxon>
        <taxon>Bacillati</taxon>
        <taxon>Actinomycetota</taxon>
        <taxon>Actinomycetes</taxon>
        <taxon>Streptosporangiales</taxon>
        <taxon>Streptosporangiaceae</taxon>
        <taxon>Microbispora</taxon>
    </lineage>
</organism>
<name>A0ABQ4F907_9ACTN</name>
<dbReference type="Gene3D" id="3.40.50.1820">
    <property type="entry name" value="alpha/beta hydrolase"/>
    <property type="match status" value="1"/>
</dbReference>
<evidence type="ECO:0000313" key="4">
    <source>
        <dbReference type="Proteomes" id="UP000651728"/>
    </source>
</evidence>
<dbReference type="InterPro" id="IPR000073">
    <property type="entry name" value="AB_hydrolase_1"/>
</dbReference>
<keyword evidence="4" id="KW-1185">Reference proteome</keyword>
<protein>
    <submittedName>
        <fullName evidence="3">Hydrolase</fullName>
    </submittedName>
</protein>
<dbReference type="SUPFAM" id="SSF53474">
    <property type="entry name" value="alpha/beta-Hydrolases"/>
    <property type="match status" value="1"/>
</dbReference>
<feature type="domain" description="AB hydrolase-1" evidence="2">
    <location>
        <begin position="50"/>
        <end position="202"/>
    </location>
</feature>
<reference evidence="3 4" key="1">
    <citation type="submission" date="2021-01" db="EMBL/GenBank/DDBJ databases">
        <title>Whole genome shotgun sequence of Microbispora amethystogenes NBRC 101907.</title>
        <authorList>
            <person name="Komaki H."/>
            <person name="Tamura T."/>
        </authorList>
    </citation>
    <scope>NUCLEOTIDE SEQUENCE [LARGE SCALE GENOMIC DNA]</scope>
    <source>
        <strain evidence="3 4">NBRC 101907</strain>
    </source>
</reference>
<dbReference type="PANTHER" id="PTHR43329">
    <property type="entry name" value="EPOXIDE HYDROLASE"/>
    <property type="match status" value="1"/>
</dbReference>
<proteinExistence type="predicted"/>
<dbReference type="Proteomes" id="UP000651728">
    <property type="component" value="Unassembled WGS sequence"/>
</dbReference>
<dbReference type="EMBL" id="BOOB01000009">
    <property type="protein sequence ID" value="GIH31307.1"/>
    <property type="molecule type" value="Genomic_DNA"/>
</dbReference>
<dbReference type="Pfam" id="PF00561">
    <property type="entry name" value="Abhydrolase_1"/>
    <property type="match status" value="1"/>
</dbReference>
<gene>
    <name evidence="3" type="ORF">Mam01_14710</name>
</gene>
<keyword evidence="1 3" id="KW-0378">Hydrolase</keyword>
<dbReference type="PRINTS" id="PR00412">
    <property type="entry name" value="EPOXHYDRLASE"/>
</dbReference>
<evidence type="ECO:0000313" key="3">
    <source>
        <dbReference type="EMBL" id="GIH31307.1"/>
    </source>
</evidence>
<dbReference type="InterPro" id="IPR000639">
    <property type="entry name" value="Epox_hydrolase-like"/>
</dbReference>
<dbReference type="GO" id="GO:0016787">
    <property type="term" value="F:hydrolase activity"/>
    <property type="evidence" value="ECO:0007669"/>
    <property type="project" value="UniProtKB-KW"/>
</dbReference>
<dbReference type="InterPro" id="IPR029058">
    <property type="entry name" value="AB_hydrolase_fold"/>
</dbReference>
<evidence type="ECO:0000259" key="2">
    <source>
        <dbReference type="Pfam" id="PF00561"/>
    </source>
</evidence>
<sequence length="307" mass="32516">MADHSPREIPVPFTVTGVPHLPDGFTDTFTSRTVDVGGLTLHAVTGGTGPALLLLPAWPQFWYGWRLVMPALAEHFTVVAADVRGVGASGKPATGYDTATLAGDMAALMTGLGHERFAVAGHDLGMIVGYALAAGHRDRVTRLAVAEAILPGLSPMPPLLMEPALNEYLWHFVFNRLRDVNERMVAGREEIYFGHQFASKAATPDAIPPHAVEVYVEALRDPAALHASFEFYRAGEGVAQIAALAAAGPLTVPVLAAGGERASGEAVEQVMRKVAVDVTGVVAPGAGHFLPEEVPEWTARTLVDFFG</sequence>